<sequence length="37" mass="4406">MLRFLGALSLFDVEGARIERMNYAECWLYLKSLKVLR</sequence>
<keyword evidence="2" id="KW-1185">Reference proteome</keyword>
<gene>
    <name evidence="1" type="ORF">BTMF_LOCUS11183</name>
</gene>
<proteinExistence type="predicted"/>
<evidence type="ECO:0000313" key="1">
    <source>
        <dbReference type="EMBL" id="VDO38217.1"/>
    </source>
</evidence>
<reference evidence="3" key="1">
    <citation type="submission" date="2017-02" db="UniProtKB">
        <authorList>
            <consortium name="WormBaseParasite"/>
        </authorList>
    </citation>
    <scope>IDENTIFICATION</scope>
</reference>
<evidence type="ECO:0000313" key="2">
    <source>
        <dbReference type="Proteomes" id="UP000280834"/>
    </source>
</evidence>
<reference evidence="1 2" key="2">
    <citation type="submission" date="2018-11" db="EMBL/GenBank/DDBJ databases">
        <authorList>
            <consortium name="Pathogen Informatics"/>
        </authorList>
    </citation>
    <scope>NUCLEOTIDE SEQUENCE [LARGE SCALE GENOMIC DNA]</scope>
</reference>
<organism evidence="3">
    <name type="scientific">Brugia timori</name>
    <dbReference type="NCBI Taxonomy" id="42155"/>
    <lineage>
        <taxon>Eukaryota</taxon>
        <taxon>Metazoa</taxon>
        <taxon>Ecdysozoa</taxon>
        <taxon>Nematoda</taxon>
        <taxon>Chromadorea</taxon>
        <taxon>Rhabditida</taxon>
        <taxon>Spirurina</taxon>
        <taxon>Spiruromorpha</taxon>
        <taxon>Filarioidea</taxon>
        <taxon>Onchocercidae</taxon>
        <taxon>Brugia</taxon>
    </lineage>
</organism>
<protein>
    <submittedName>
        <fullName evidence="3">Recep_L_domain domain-containing protein</fullName>
    </submittedName>
</protein>
<evidence type="ECO:0000313" key="3">
    <source>
        <dbReference type="WBParaSite" id="BTMF_0001317101-mRNA-1"/>
    </source>
</evidence>
<accession>A0A0R3QZJ7</accession>
<dbReference type="AlphaFoldDB" id="A0A0R3QZJ7"/>
<dbReference type="WBParaSite" id="BTMF_0001317101-mRNA-1">
    <property type="protein sequence ID" value="BTMF_0001317101-mRNA-1"/>
    <property type="gene ID" value="BTMF_0001317101"/>
</dbReference>
<dbReference type="Proteomes" id="UP000280834">
    <property type="component" value="Unassembled WGS sequence"/>
</dbReference>
<dbReference type="EMBL" id="UZAG01018122">
    <property type="protein sequence ID" value="VDO38217.1"/>
    <property type="molecule type" value="Genomic_DNA"/>
</dbReference>
<name>A0A0R3QZJ7_9BILA</name>